<dbReference type="InterPro" id="IPR006342">
    <property type="entry name" value="FkbM_mtfrase"/>
</dbReference>
<comment type="caution">
    <text evidence="2">The sequence shown here is derived from an EMBL/GenBank/DDBJ whole genome shotgun (WGS) entry which is preliminary data.</text>
</comment>
<feature type="domain" description="Methyltransferase FkbM" evidence="1">
    <location>
        <begin position="85"/>
        <end position="243"/>
    </location>
</feature>
<dbReference type="Pfam" id="PF05050">
    <property type="entry name" value="Methyltransf_21"/>
    <property type="match status" value="1"/>
</dbReference>
<dbReference type="InterPro" id="IPR052514">
    <property type="entry name" value="SAM-dependent_MTase"/>
</dbReference>
<gene>
    <name evidence="2" type="ORF">COT24_02820</name>
</gene>
<dbReference type="SUPFAM" id="SSF53335">
    <property type="entry name" value="S-adenosyl-L-methionine-dependent methyltransferases"/>
    <property type="match status" value="1"/>
</dbReference>
<dbReference type="Proteomes" id="UP000231542">
    <property type="component" value="Unassembled WGS sequence"/>
</dbReference>
<sequence length="294" mass="33877">MKHIKLAIILIIRTIRWIFIKFSTKNNEIIAEVNDYNLILKTDKKGLDLKEDSIFRQLALDGRRELEATKIIKQVIKPGDIICELGANIGYYAVLEAGIAGPEGIVYAIEPEPHNIELLKRNIALNNLKNIQAYHLAISDKNGEYPLYVTGSSNLHSMIKPSHGYFSTINTKTSTLDNFLADKKKITFLRMDIEGYEYYALRGMQKTLNENPKLKLFIELHAHLIEPEKTIEILQMLKSHGFEILKAITHDNYLRRILKQVTVEDISIDELCHDKRVVNRQNAFEIFFSKQNVQ</sequence>
<evidence type="ECO:0000259" key="1">
    <source>
        <dbReference type="Pfam" id="PF05050"/>
    </source>
</evidence>
<evidence type="ECO:0000313" key="2">
    <source>
        <dbReference type="EMBL" id="PIS42579.1"/>
    </source>
</evidence>
<evidence type="ECO:0000313" key="3">
    <source>
        <dbReference type="Proteomes" id="UP000231542"/>
    </source>
</evidence>
<dbReference type="NCBIfam" id="TIGR01444">
    <property type="entry name" value="fkbM_fam"/>
    <property type="match status" value="1"/>
</dbReference>
<dbReference type="InterPro" id="IPR029063">
    <property type="entry name" value="SAM-dependent_MTases_sf"/>
</dbReference>
<dbReference type="PANTHER" id="PTHR34203:SF15">
    <property type="entry name" value="SLL1173 PROTEIN"/>
    <property type="match status" value="1"/>
</dbReference>
<name>A0A2H0YWB6_9BACT</name>
<proteinExistence type="predicted"/>
<protein>
    <recommendedName>
        <fullName evidence="1">Methyltransferase FkbM domain-containing protein</fullName>
    </recommendedName>
</protein>
<accession>A0A2H0YWB6</accession>
<dbReference type="PANTHER" id="PTHR34203">
    <property type="entry name" value="METHYLTRANSFERASE, FKBM FAMILY PROTEIN"/>
    <property type="match status" value="1"/>
</dbReference>
<reference evidence="2 3" key="1">
    <citation type="submission" date="2017-09" db="EMBL/GenBank/DDBJ databases">
        <title>Depth-based differentiation of microbial function through sediment-hosted aquifers and enrichment of novel symbionts in the deep terrestrial subsurface.</title>
        <authorList>
            <person name="Probst A.J."/>
            <person name="Ladd B."/>
            <person name="Jarett J.K."/>
            <person name="Geller-Mcgrath D.E."/>
            <person name="Sieber C.M."/>
            <person name="Emerson J.B."/>
            <person name="Anantharaman K."/>
            <person name="Thomas B.C."/>
            <person name="Malmstrom R."/>
            <person name="Stieglmeier M."/>
            <person name="Klingl A."/>
            <person name="Woyke T."/>
            <person name="Ryan C.M."/>
            <person name="Banfield J.F."/>
        </authorList>
    </citation>
    <scope>NUCLEOTIDE SEQUENCE [LARGE SCALE GENOMIC DNA]</scope>
    <source>
        <strain evidence="2">CG08_land_8_20_14_0_20_40_16</strain>
    </source>
</reference>
<dbReference type="AlphaFoldDB" id="A0A2H0YWB6"/>
<organism evidence="2 3">
    <name type="scientific">Candidatus Kerfeldbacteria bacterium CG08_land_8_20_14_0_20_40_16</name>
    <dbReference type="NCBI Taxonomy" id="2014244"/>
    <lineage>
        <taxon>Bacteria</taxon>
        <taxon>Candidatus Kerfeldiibacteriota</taxon>
    </lineage>
</organism>
<dbReference type="EMBL" id="PEXU01000034">
    <property type="protein sequence ID" value="PIS42579.1"/>
    <property type="molecule type" value="Genomic_DNA"/>
</dbReference>
<dbReference type="Gene3D" id="3.40.50.150">
    <property type="entry name" value="Vaccinia Virus protein VP39"/>
    <property type="match status" value="1"/>
</dbReference>